<dbReference type="PROSITE" id="PS51103">
    <property type="entry name" value="PTS_EIIC_TYPE_1"/>
    <property type="match status" value="1"/>
</dbReference>
<evidence type="ECO:0000256" key="9">
    <source>
        <dbReference type="ARBA" id="ARBA00022989"/>
    </source>
</evidence>
<keyword evidence="5" id="KW-0808">Transferase</keyword>
<evidence type="ECO:0000256" key="8">
    <source>
        <dbReference type="ARBA" id="ARBA00022777"/>
    </source>
</evidence>
<feature type="transmembrane region" description="Helical" evidence="12">
    <location>
        <begin position="344"/>
        <end position="363"/>
    </location>
</feature>
<keyword evidence="8" id="KW-0418">Kinase</keyword>
<dbReference type="PANTHER" id="PTHR30009:SF4">
    <property type="entry name" value="PTS SYSTEM N-ACETYLGLUCOSAMINE-SPECIFIC EIICBA COMPONENT"/>
    <property type="match status" value="1"/>
</dbReference>
<gene>
    <name evidence="15" type="ORF">NMU03_02660</name>
</gene>
<evidence type="ECO:0000256" key="2">
    <source>
        <dbReference type="ARBA" id="ARBA00022448"/>
    </source>
</evidence>
<keyword evidence="6" id="KW-0598">Phosphotransferase system</keyword>
<keyword evidence="9 12" id="KW-1133">Transmembrane helix</keyword>
<protein>
    <submittedName>
        <fullName evidence="15">PTS transporter subunit EIIC</fullName>
    </submittedName>
</protein>
<feature type="transmembrane region" description="Helical" evidence="12">
    <location>
        <begin position="12"/>
        <end position="30"/>
    </location>
</feature>
<comment type="subcellular location">
    <subcellularLocation>
        <location evidence="1">Cell membrane</location>
        <topology evidence="1">Multi-pass membrane protein</topology>
    </subcellularLocation>
</comment>
<feature type="transmembrane region" description="Helical" evidence="12">
    <location>
        <begin position="301"/>
        <end position="324"/>
    </location>
</feature>
<dbReference type="PANTHER" id="PTHR30009">
    <property type="entry name" value="CYTOCHROME C-TYPE SYNTHESIS PROTEIN AND PTS TRANSMEMBRANE COMPONENT"/>
    <property type="match status" value="1"/>
</dbReference>
<evidence type="ECO:0000313" key="15">
    <source>
        <dbReference type="EMBL" id="UTY39733.1"/>
    </source>
</evidence>
<feature type="transmembrane region" description="Helical" evidence="12">
    <location>
        <begin position="75"/>
        <end position="92"/>
    </location>
</feature>
<feature type="active site" description="Phosphocysteine intermediate; for EIIB activity" evidence="11">
    <location>
        <position position="401"/>
    </location>
</feature>
<proteinExistence type="predicted"/>
<evidence type="ECO:0000259" key="14">
    <source>
        <dbReference type="PROSITE" id="PS51103"/>
    </source>
</evidence>
<dbReference type="InterPro" id="IPR050429">
    <property type="entry name" value="PTS_Glucose_EIICBA"/>
</dbReference>
<dbReference type="Gene3D" id="3.30.1360.60">
    <property type="entry name" value="Glucose permease domain IIB"/>
    <property type="match status" value="1"/>
</dbReference>
<dbReference type="PROSITE" id="PS51098">
    <property type="entry name" value="PTS_EIIB_TYPE_1"/>
    <property type="match status" value="1"/>
</dbReference>
<evidence type="ECO:0000256" key="12">
    <source>
        <dbReference type="SAM" id="Phobius"/>
    </source>
</evidence>
<name>A0ABY5I6R2_9FIRM</name>
<dbReference type="Proteomes" id="UP001060112">
    <property type="component" value="Chromosome"/>
</dbReference>
<feature type="transmembrane region" description="Helical" evidence="12">
    <location>
        <begin position="42"/>
        <end position="68"/>
    </location>
</feature>
<keyword evidence="7 12" id="KW-0812">Transmembrane</keyword>
<evidence type="ECO:0000256" key="11">
    <source>
        <dbReference type="PROSITE-ProRule" id="PRU00421"/>
    </source>
</evidence>
<dbReference type="InterPro" id="IPR036878">
    <property type="entry name" value="Glu_permease_IIB"/>
</dbReference>
<evidence type="ECO:0000256" key="10">
    <source>
        <dbReference type="ARBA" id="ARBA00023136"/>
    </source>
</evidence>
<keyword evidence="4" id="KW-0762">Sugar transport</keyword>
<dbReference type="InterPro" id="IPR013013">
    <property type="entry name" value="PTS_EIIC_1"/>
</dbReference>
<keyword evidence="3" id="KW-1003">Cell membrane</keyword>
<dbReference type="InterPro" id="IPR003352">
    <property type="entry name" value="PTS_EIIC"/>
</dbReference>
<evidence type="ECO:0000256" key="1">
    <source>
        <dbReference type="ARBA" id="ARBA00004651"/>
    </source>
</evidence>
<feature type="domain" description="PTS EIIB type-1" evidence="13">
    <location>
        <begin position="379"/>
        <end position="457"/>
    </location>
</feature>
<dbReference type="Pfam" id="PF02378">
    <property type="entry name" value="PTS_EIIC"/>
    <property type="match status" value="1"/>
</dbReference>
<feature type="transmembrane region" description="Helical" evidence="12">
    <location>
        <begin position="245"/>
        <end position="263"/>
    </location>
</feature>
<dbReference type="PROSITE" id="PS01035">
    <property type="entry name" value="PTS_EIIB_TYPE_1_CYS"/>
    <property type="match status" value="1"/>
</dbReference>
<dbReference type="Pfam" id="PF00367">
    <property type="entry name" value="PTS_EIIB"/>
    <property type="match status" value="1"/>
</dbReference>
<dbReference type="EMBL" id="CP101620">
    <property type="protein sequence ID" value="UTY39733.1"/>
    <property type="molecule type" value="Genomic_DNA"/>
</dbReference>
<evidence type="ECO:0000256" key="7">
    <source>
        <dbReference type="ARBA" id="ARBA00022692"/>
    </source>
</evidence>
<accession>A0ABY5I6R2</accession>
<keyword evidence="2" id="KW-0813">Transport</keyword>
<dbReference type="SUPFAM" id="SSF55604">
    <property type="entry name" value="Glucose permease domain IIB"/>
    <property type="match status" value="1"/>
</dbReference>
<dbReference type="RefSeq" id="WP_290141078.1">
    <property type="nucleotide sequence ID" value="NZ_CP101620.1"/>
</dbReference>
<evidence type="ECO:0000256" key="6">
    <source>
        <dbReference type="ARBA" id="ARBA00022683"/>
    </source>
</evidence>
<feature type="transmembrane region" description="Helical" evidence="12">
    <location>
        <begin position="153"/>
        <end position="172"/>
    </location>
</feature>
<reference evidence="15" key="1">
    <citation type="submission" date="2022-07" db="EMBL/GenBank/DDBJ databases">
        <title>Faecal culturing of patients with breast cancer.</title>
        <authorList>
            <person name="Teng N.M.Y."/>
            <person name="Kiu R."/>
            <person name="Evans R."/>
            <person name="Baker D.J."/>
            <person name="Zenner C."/>
            <person name="Robinson S.D."/>
            <person name="Hall L.J."/>
        </authorList>
    </citation>
    <scope>NUCLEOTIDE SEQUENCE</scope>
    <source>
        <strain evidence="15">LH1062</strain>
    </source>
</reference>
<keyword evidence="10 12" id="KW-0472">Membrane</keyword>
<organism evidence="15 16">
    <name type="scientific">Allocoprobacillus halotolerans</name>
    <dbReference type="NCBI Taxonomy" id="2944914"/>
    <lineage>
        <taxon>Bacteria</taxon>
        <taxon>Bacillati</taxon>
        <taxon>Bacillota</taxon>
        <taxon>Erysipelotrichia</taxon>
        <taxon>Erysipelotrichales</taxon>
        <taxon>Erysipelotrichaceae</taxon>
        <taxon>Allocoprobacillus</taxon>
    </lineage>
</organism>
<dbReference type="InterPro" id="IPR018113">
    <property type="entry name" value="PTrfase_EIIB_Cys"/>
</dbReference>
<evidence type="ECO:0000313" key="16">
    <source>
        <dbReference type="Proteomes" id="UP001060112"/>
    </source>
</evidence>
<sequence length="457" mass="51726">MSFLKRIGQALLIPLQIFPVITIFMSLGQLCHKSHYQLVKFIGFLIQSSGSIFVDNLPLIFSVCIAYYFAREKNYVAGILGVVSYTTIIYLINYHVISSFVDYLNINIPIESFFYINNQFVGILTGILSASIYNRVYSAYVDFINQTINTLKILLITFIMAVLLSFVLLLLWPFIYSLLYNLGCLLSKMGPIGAGIYGFLNRLLIPFGLHHPLNSIFWFDIIGINDMSNFWNSTGTLGVTGMYQAGYFPIFMFGLPAASLAIYRKNDGQISKHFLKTASLSSFLNGISEPLEFTFISQIPMLYFIHCLLSGLSMFLCARLRITVGFGFSAGLIDYLLGCSMPLAHYPLAILGIGIIMAVLYYISFSYFMPTLSQESKNEIDVHQTIESLGGFTNLEDYYACTTRLHFFIKNMKIVDIDCLKNQGYLDVKKMNNCIILVIGSDVDDYYYKIKNLQKDC</sequence>
<evidence type="ECO:0000256" key="3">
    <source>
        <dbReference type="ARBA" id="ARBA00022475"/>
    </source>
</evidence>
<evidence type="ECO:0000256" key="5">
    <source>
        <dbReference type="ARBA" id="ARBA00022679"/>
    </source>
</evidence>
<feature type="transmembrane region" description="Helical" evidence="12">
    <location>
        <begin position="112"/>
        <end position="133"/>
    </location>
</feature>
<keyword evidence="16" id="KW-1185">Reference proteome</keyword>
<feature type="domain" description="PTS EIIC type-1" evidence="14">
    <location>
        <begin position="1"/>
        <end position="381"/>
    </location>
</feature>
<dbReference type="InterPro" id="IPR001996">
    <property type="entry name" value="PTS_IIB_1"/>
</dbReference>
<evidence type="ECO:0000256" key="4">
    <source>
        <dbReference type="ARBA" id="ARBA00022597"/>
    </source>
</evidence>
<evidence type="ECO:0000259" key="13">
    <source>
        <dbReference type="PROSITE" id="PS51098"/>
    </source>
</evidence>